<dbReference type="PANTHER" id="PTHR22888">
    <property type="entry name" value="CYTOCHROME C OXIDASE, SUBUNIT II"/>
    <property type="match status" value="1"/>
</dbReference>
<evidence type="ECO:0000256" key="6">
    <source>
        <dbReference type="ARBA" id="ARBA00022692"/>
    </source>
</evidence>
<dbReference type="PROSITE" id="PS50857">
    <property type="entry name" value="COX2_CUA"/>
    <property type="match status" value="1"/>
</dbReference>
<dbReference type="GO" id="GO:0016491">
    <property type="term" value="F:oxidoreductase activity"/>
    <property type="evidence" value="ECO:0007669"/>
    <property type="project" value="InterPro"/>
</dbReference>
<dbReference type="GeneID" id="5846847"/>
<feature type="domain" description="Cytochrome oxidase subunit II transmembrane region profile" evidence="19">
    <location>
        <begin position="20"/>
        <end position="110"/>
    </location>
</feature>
<reference evidence="20" key="1">
    <citation type="journal article" date="2008" name="Gene">
        <title>The mitochondrial genome of Hydra oligactis (Cnidaria, Hydrozoa) sheds new light on animal mtDNA evolution and cnidarian phylogeny.</title>
        <authorList>
            <person name="Kayal E."/>
            <person name="Lavrov D.V."/>
        </authorList>
    </citation>
    <scope>NUCLEOTIDE SEQUENCE</scope>
</reference>
<evidence type="ECO:0000256" key="11">
    <source>
        <dbReference type="ARBA" id="ARBA00022982"/>
    </source>
</evidence>
<dbReference type="SUPFAM" id="SSF81464">
    <property type="entry name" value="Cytochrome c oxidase subunit II-like, transmembrane region"/>
    <property type="match status" value="1"/>
</dbReference>
<comment type="cofactor">
    <cofactor evidence="16">
        <name>Cu cation</name>
        <dbReference type="ChEBI" id="CHEBI:23378"/>
    </cofactor>
    <text evidence="16">Binds a copper A center.</text>
</comment>
<dbReference type="InterPro" id="IPR034210">
    <property type="entry name" value="CcO_II_C"/>
</dbReference>
<dbReference type="InterPro" id="IPR002429">
    <property type="entry name" value="CcO_II-like_C"/>
</dbReference>
<evidence type="ECO:0000256" key="17">
    <source>
        <dbReference type="SAM" id="Phobius"/>
    </source>
</evidence>
<comment type="subcellular location">
    <subcellularLocation>
        <location evidence="1 16">Mitochondrion inner membrane</location>
        <topology evidence="1 16">Multi-pass membrane protein</topology>
    </subcellularLocation>
</comment>
<evidence type="ECO:0000256" key="15">
    <source>
        <dbReference type="ARBA" id="ARBA00049512"/>
    </source>
</evidence>
<evidence type="ECO:0000256" key="10">
    <source>
        <dbReference type="ARBA" id="ARBA00022967"/>
    </source>
</evidence>
<evidence type="ECO:0000256" key="12">
    <source>
        <dbReference type="ARBA" id="ARBA00022989"/>
    </source>
</evidence>
<protein>
    <recommendedName>
        <fullName evidence="3 16">Cytochrome c oxidase subunit 2</fullName>
    </recommendedName>
</protein>
<dbReference type="RefSeq" id="YP_001648551.1">
    <property type="nucleotide sequence ID" value="NC_010208.1"/>
</dbReference>
<feature type="transmembrane region" description="Helical" evidence="17">
    <location>
        <begin position="82"/>
        <end position="104"/>
    </location>
</feature>
<dbReference type="PROSITE" id="PS00078">
    <property type="entry name" value="COX2"/>
    <property type="match status" value="1"/>
</dbReference>
<comment type="function">
    <text evidence="16">Component of the cytochrome c oxidase, the last enzyme in the mitochondrial electron transport chain which drives oxidative phosphorylation. The respiratory chain contains 3 multisubunit complexes succinate dehydrogenase (complex II, CII), ubiquinol-cytochrome c oxidoreductase (cytochrome b-c1 complex, complex III, CIII) and cytochrome c oxidase (complex IV, CIV), that cooperate to transfer electrons derived from NADH and succinate to molecular oxygen, creating an electrochemical gradient over the inner membrane that drives transmembrane transport and the ATP synthase. Cytochrome c oxidase is the component of the respiratory chain that catalyzes the reduction of oxygen to water. Electrons originating from reduced cytochrome c in the intermembrane space (IMS) are transferred via the dinuclear copper A center (CU(A)) of subunit 2 and heme A of subunit 1 to the active site in subunit 1, a binuclear center (BNC) formed by heme A3 and copper B (CU(B)). The BNC reduces molecular oxygen to 2 water molecules using 4 electrons from cytochrome c in the IMS and 4 protons from the mitochondrial matrix.</text>
</comment>
<dbReference type="Gene3D" id="1.10.287.90">
    <property type="match status" value="1"/>
</dbReference>
<dbReference type="NCBIfam" id="TIGR02866">
    <property type="entry name" value="CoxB"/>
    <property type="match status" value="1"/>
</dbReference>
<name>I6LIA7_9METZ</name>
<evidence type="ECO:0000256" key="8">
    <source>
        <dbReference type="ARBA" id="ARBA00022792"/>
    </source>
</evidence>
<dbReference type="InterPro" id="IPR014222">
    <property type="entry name" value="Cyt_c_oxidase_su2"/>
</dbReference>
<evidence type="ECO:0000256" key="1">
    <source>
        <dbReference type="ARBA" id="ARBA00004448"/>
    </source>
</evidence>
<geneLocation type="mitochondrion" evidence="20"/>
<dbReference type="EMBL" id="EU237478">
    <property type="protein sequence ID" value="ABW76571.1"/>
    <property type="molecule type" value="Genomic_DNA"/>
</dbReference>
<comment type="catalytic activity">
    <reaction evidence="15">
        <text>4 Fe(II)-[cytochrome c] + O2 + 8 H(+)(in) = 4 Fe(III)-[cytochrome c] + 2 H2O + 4 H(+)(out)</text>
        <dbReference type="Rhea" id="RHEA:11436"/>
        <dbReference type="Rhea" id="RHEA-COMP:10350"/>
        <dbReference type="Rhea" id="RHEA-COMP:14399"/>
        <dbReference type="ChEBI" id="CHEBI:15377"/>
        <dbReference type="ChEBI" id="CHEBI:15378"/>
        <dbReference type="ChEBI" id="CHEBI:15379"/>
        <dbReference type="ChEBI" id="CHEBI:29033"/>
        <dbReference type="ChEBI" id="CHEBI:29034"/>
        <dbReference type="EC" id="7.1.1.9"/>
    </reaction>
    <physiologicalReaction direction="left-to-right" evidence="15">
        <dbReference type="Rhea" id="RHEA:11437"/>
    </physiologicalReaction>
</comment>
<keyword evidence="10" id="KW-1278">Translocase</keyword>
<dbReference type="AlphaFoldDB" id="I6LIA7"/>
<keyword evidence="11 16" id="KW-0249">Electron transport</keyword>
<feature type="domain" description="Cytochrome oxidase subunit II copper A binding" evidence="18">
    <location>
        <begin position="111"/>
        <end position="246"/>
    </location>
</feature>
<dbReference type="PANTHER" id="PTHR22888:SF9">
    <property type="entry name" value="CYTOCHROME C OXIDASE SUBUNIT 2"/>
    <property type="match status" value="1"/>
</dbReference>
<keyword evidence="5 16" id="KW-0679">Respiratory chain</keyword>
<dbReference type="InterPro" id="IPR011759">
    <property type="entry name" value="Cyt_c_oxidase_su2_TM_dom"/>
</dbReference>
<dbReference type="PRINTS" id="PR01166">
    <property type="entry name" value="CYCOXIDASEII"/>
</dbReference>
<keyword evidence="14 16" id="KW-0472">Membrane</keyword>
<dbReference type="InterPro" id="IPR001505">
    <property type="entry name" value="Copper_CuA"/>
</dbReference>
<dbReference type="Pfam" id="PF02790">
    <property type="entry name" value="COX2_TM"/>
    <property type="match status" value="1"/>
</dbReference>
<evidence type="ECO:0000256" key="3">
    <source>
        <dbReference type="ARBA" id="ARBA00015946"/>
    </source>
</evidence>
<evidence type="ECO:0000256" key="2">
    <source>
        <dbReference type="ARBA" id="ARBA00007866"/>
    </source>
</evidence>
<gene>
    <name evidence="20" type="primary">cox2</name>
</gene>
<evidence type="ECO:0000256" key="13">
    <source>
        <dbReference type="ARBA" id="ARBA00023008"/>
    </source>
</evidence>
<keyword evidence="8 16" id="KW-0999">Mitochondrion inner membrane</keyword>
<dbReference type="InterPro" id="IPR036257">
    <property type="entry name" value="Cyt_c_oxidase_su2_TM_sf"/>
</dbReference>
<keyword evidence="6 16" id="KW-0812">Transmembrane</keyword>
<comment type="similarity">
    <text evidence="2 16">Belongs to the cytochrome c oxidase subunit 2 family.</text>
</comment>
<organism evidence="20">
    <name type="scientific">Chondrilla aff. nucula CHOND</name>
    <dbReference type="NCBI Taxonomy" id="479638"/>
    <lineage>
        <taxon>Eukaryota</taxon>
        <taxon>Metazoa</taxon>
        <taxon>Porifera</taxon>
        <taxon>Demospongiae</taxon>
        <taxon>Verongimorpha</taxon>
        <taxon>Chondrillida</taxon>
        <taxon>Chondrillidae</taxon>
        <taxon>Chondrilla</taxon>
    </lineage>
</organism>
<evidence type="ECO:0000256" key="7">
    <source>
        <dbReference type="ARBA" id="ARBA00022723"/>
    </source>
</evidence>
<sequence length="253" mass="28805">MINKIINEWVTPFFNFLNDAPEPWQLGFQDAASPIMEEVIFLHDQIMFILVLIITTVLWLIISSLNNKHYHRYLTDGTVIEVIWTLIPAAILVFIAFPSLKLLYLMDEVIDPALTIKAIGHQWYWSYEYSDYGTETIEFDSYMIPISDLHSGDLRLLEVDNRLVVPIQTQVRVLVTGADVLHSFAVPSLSVKIDAVPGRLNQTSFLIKRPGVFYGQCSEICGANHSFMPIVIEGVSLDKYINWVAAQTQQIES</sequence>
<dbReference type="CDD" id="cd13912">
    <property type="entry name" value="CcO_II_C"/>
    <property type="match status" value="1"/>
</dbReference>
<proteinExistence type="inferred from homology"/>
<evidence type="ECO:0000256" key="14">
    <source>
        <dbReference type="ARBA" id="ARBA00023136"/>
    </source>
</evidence>
<dbReference type="GO" id="GO:0004129">
    <property type="term" value="F:cytochrome-c oxidase activity"/>
    <property type="evidence" value="ECO:0007669"/>
    <property type="project" value="UniProtKB-EC"/>
</dbReference>
<dbReference type="FunFam" id="2.60.40.420:FF:000001">
    <property type="entry name" value="Cytochrome c oxidase subunit 2"/>
    <property type="match status" value="1"/>
</dbReference>
<keyword evidence="4 16" id="KW-0813">Transport</keyword>
<feature type="transmembrane region" description="Helical" evidence="17">
    <location>
        <begin position="46"/>
        <end position="62"/>
    </location>
</feature>
<dbReference type="InterPro" id="IPR008972">
    <property type="entry name" value="Cupredoxin"/>
</dbReference>
<evidence type="ECO:0000313" key="20">
    <source>
        <dbReference type="EMBL" id="ABW76571.1"/>
    </source>
</evidence>
<evidence type="ECO:0000259" key="19">
    <source>
        <dbReference type="PROSITE" id="PS50999"/>
    </source>
</evidence>
<keyword evidence="9" id="KW-0460">Magnesium</keyword>
<dbReference type="GO" id="GO:0042773">
    <property type="term" value="P:ATP synthesis coupled electron transport"/>
    <property type="evidence" value="ECO:0007669"/>
    <property type="project" value="TreeGrafter"/>
</dbReference>
<evidence type="ECO:0000256" key="5">
    <source>
        <dbReference type="ARBA" id="ARBA00022660"/>
    </source>
</evidence>
<evidence type="ECO:0000256" key="4">
    <source>
        <dbReference type="ARBA" id="ARBA00022448"/>
    </source>
</evidence>
<keyword evidence="16 20" id="KW-0496">Mitochondrion</keyword>
<dbReference type="SUPFAM" id="SSF49503">
    <property type="entry name" value="Cupredoxins"/>
    <property type="match status" value="1"/>
</dbReference>
<dbReference type="GO" id="GO:0005507">
    <property type="term" value="F:copper ion binding"/>
    <property type="evidence" value="ECO:0007669"/>
    <property type="project" value="InterPro"/>
</dbReference>
<keyword evidence="12 17" id="KW-1133">Transmembrane helix</keyword>
<dbReference type="Gene3D" id="2.60.40.420">
    <property type="entry name" value="Cupredoxins - blue copper proteins"/>
    <property type="match status" value="1"/>
</dbReference>
<dbReference type="InterPro" id="IPR045187">
    <property type="entry name" value="CcO_II"/>
</dbReference>
<evidence type="ECO:0000256" key="9">
    <source>
        <dbReference type="ARBA" id="ARBA00022842"/>
    </source>
</evidence>
<evidence type="ECO:0000259" key="18">
    <source>
        <dbReference type="PROSITE" id="PS50857"/>
    </source>
</evidence>
<dbReference type="GO" id="GO:0005743">
    <property type="term" value="C:mitochondrial inner membrane"/>
    <property type="evidence" value="ECO:0007669"/>
    <property type="project" value="UniProtKB-SubCell"/>
</dbReference>
<keyword evidence="7 16" id="KW-0479">Metal-binding</keyword>
<keyword evidence="13 16" id="KW-0186">Copper</keyword>
<evidence type="ECO:0000256" key="16">
    <source>
        <dbReference type="RuleBase" id="RU000457"/>
    </source>
</evidence>
<dbReference type="Pfam" id="PF00116">
    <property type="entry name" value="COX2"/>
    <property type="match status" value="1"/>
</dbReference>
<dbReference type="PROSITE" id="PS50999">
    <property type="entry name" value="COX2_TM"/>
    <property type="match status" value="1"/>
</dbReference>
<accession>I6LIA7</accession>